<organism evidence="1 2">
    <name type="scientific">Psychromarinibacter sediminicola</name>
    <dbReference type="NCBI Taxonomy" id="3033385"/>
    <lineage>
        <taxon>Bacteria</taxon>
        <taxon>Pseudomonadati</taxon>
        <taxon>Pseudomonadota</taxon>
        <taxon>Alphaproteobacteria</taxon>
        <taxon>Rhodobacterales</taxon>
        <taxon>Paracoccaceae</taxon>
        <taxon>Psychromarinibacter</taxon>
    </lineage>
</organism>
<dbReference type="InterPro" id="IPR014347">
    <property type="entry name" value="Tautomerase/MIF_sf"/>
</dbReference>
<dbReference type="Proteomes" id="UP001220964">
    <property type="component" value="Unassembled WGS sequence"/>
</dbReference>
<sequence>MPHIIVEYSGNLEPEADLPGLCDVLRRTAAAQEIFPLTGVRVRAYRADVYSIADGDPGNGFVDISVRLREGRPLDKRQAATEAIFAAAREHLSALLASRPVMLSLEMRNIDAELAPKLNTVRDHIERKTNG</sequence>
<gene>
    <name evidence="1" type="ORF">P1J78_11820</name>
</gene>
<dbReference type="InterPro" id="IPR004220">
    <property type="entry name" value="5-COMe_2-OHmuconate_Isoase"/>
</dbReference>
<name>A0AAE3NST3_9RHOB</name>
<keyword evidence="1" id="KW-0413">Isomerase</keyword>
<dbReference type="PANTHER" id="PTHR37950">
    <property type="entry name" value="4-HYDROXYPHENYLACETATE CATABOLISM PROTEIN"/>
    <property type="match status" value="1"/>
</dbReference>
<protein>
    <submittedName>
        <fullName evidence="1">5-carboxymethyl-2-hydroxymuconate isomerase</fullName>
    </submittedName>
</protein>
<dbReference type="SUPFAM" id="SSF55331">
    <property type="entry name" value="Tautomerase/MIF"/>
    <property type="match status" value="1"/>
</dbReference>
<comment type="caution">
    <text evidence="1">The sequence shown here is derived from an EMBL/GenBank/DDBJ whole genome shotgun (WGS) entry which is preliminary data.</text>
</comment>
<dbReference type="Gene3D" id="3.30.429.10">
    <property type="entry name" value="Macrophage Migration Inhibitory Factor"/>
    <property type="match status" value="1"/>
</dbReference>
<dbReference type="AlphaFoldDB" id="A0AAE3NST3"/>
<dbReference type="GO" id="GO:0008704">
    <property type="term" value="F:5-carboxymethyl-2-hydroxymuconate delta-isomerase activity"/>
    <property type="evidence" value="ECO:0007669"/>
    <property type="project" value="InterPro"/>
</dbReference>
<dbReference type="PANTHER" id="PTHR37950:SF1">
    <property type="entry name" value="4-HYDROXYPHENYLACETATE CATABOLISM PROTEIN"/>
    <property type="match status" value="1"/>
</dbReference>
<accession>A0AAE3NST3</accession>
<dbReference type="RefSeq" id="WP_275567562.1">
    <property type="nucleotide sequence ID" value="NZ_JARGYC010000027.1"/>
</dbReference>
<evidence type="ECO:0000313" key="2">
    <source>
        <dbReference type="Proteomes" id="UP001220964"/>
    </source>
</evidence>
<dbReference type="CDD" id="cd00580">
    <property type="entry name" value="CHMI"/>
    <property type="match status" value="1"/>
</dbReference>
<dbReference type="EMBL" id="JARGYC010000027">
    <property type="protein sequence ID" value="MDF0601422.1"/>
    <property type="molecule type" value="Genomic_DNA"/>
</dbReference>
<evidence type="ECO:0000313" key="1">
    <source>
        <dbReference type="EMBL" id="MDF0601422.1"/>
    </source>
</evidence>
<dbReference type="Pfam" id="PF02962">
    <property type="entry name" value="CHMI"/>
    <property type="match status" value="1"/>
</dbReference>
<keyword evidence="2" id="KW-1185">Reference proteome</keyword>
<proteinExistence type="predicted"/>
<reference evidence="1" key="1">
    <citation type="submission" date="2023-03" db="EMBL/GenBank/DDBJ databases">
        <title>Multiphase analysis and comparison of six strains from genera Psychromarinibacter, Lutimaribacter, and Maritimibacter, including a novel species: Psychromarinibacter sediminicola sp. nov.</title>
        <authorList>
            <person name="Wang Y.-H."/>
            <person name="Ye M.-Q."/>
            <person name="Du Z.-J."/>
        </authorList>
    </citation>
    <scope>NUCLEOTIDE SEQUENCE</scope>
    <source>
        <strain evidence="1">C21-152</strain>
    </source>
</reference>